<proteinExistence type="inferred from homology"/>
<dbReference type="InterPro" id="IPR050540">
    <property type="entry name" value="F-actin_Monoox_Mical"/>
</dbReference>
<evidence type="ECO:0000256" key="2">
    <source>
        <dbReference type="ARBA" id="ARBA00023054"/>
    </source>
</evidence>
<protein>
    <submittedName>
        <fullName evidence="6">Smoothelin-like</fullName>
    </submittedName>
</protein>
<feature type="region of interest" description="Disordered" evidence="4">
    <location>
        <begin position="345"/>
        <end position="437"/>
    </location>
</feature>
<evidence type="ECO:0000313" key="6">
    <source>
        <dbReference type="EMBL" id="KAG9261367.1"/>
    </source>
</evidence>
<dbReference type="PROSITE" id="PS50021">
    <property type="entry name" value="CH"/>
    <property type="match status" value="1"/>
</dbReference>
<feature type="compositionally biased region" description="Low complexity" evidence="4">
    <location>
        <begin position="179"/>
        <end position="192"/>
    </location>
</feature>
<comment type="caution">
    <text evidence="6">The sequence shown here is derived from an EMBL/GenBank/DDBJ whole genome shotgun (WGS) entry which is preliminary data.</text>
</comment>
<dbReference type="PANTHER" id="PTHR23167">
    <property type="entry name" value="CALPONIN HOMOLOGY DOMAIN-CONTAINING PROTEIN DDB_G0272472-RELATED"/>
    <property type="match status" value="1"/>
</dbReference>
<dbReference type="PANTHER" id="PTHR23167:SF52">
    <property type="entry name" value="SMOOTHELIN"/>
    <property type="match status" value="1"/>
</dbReference>
<reference evidence="6 7" key="1">
    <citation type="submission" date="2021-07" db="EMBL/GenBank/DDBJ databases">
        <authorList>
            <person name="Imarazene B."/>
            <person name="Zahm M."/>
            <person name="Klopp C."/>
            <person name="Cabau C."/>
            <person name="Beille S."/>
            <person name="Jouanno E."/>
            <person name="Castinel A."/>
            <person name="Lluch J."/>
            <person name="Gil L."/>
            <person name="Kuchtly C."/>
            <person name="Lopez Roques C."/>
            <person name="Donnadieu C."/>
            <person name="Parrinello H."/>
            <person name="Journot L."/>
            <person name="Du K."/>
            <person name="Schartl M."/>
            <person name="Retaux S."/>
            <person name="Guiguen Y."/>
        </authorList>
    </citation>
    <scope>NUCLEOTIDE SEQUENCE [LARGE SCALE GENOMIC DNA]</scope>
    <source>
        <strain evidence="6">Pach_M1</strain>
        <tissue evidence="6">Testis</tissue>
    </source>
</reference>
<dbReference type="InterPro" id="IPR036872">
    <property type="entry name" value="CH_dom_sf"/>
</dbReference>
<evidence type="ECO:0000256" key="1">
    <source>
        <dbReference type="ARBA" id="ARBA00022553"/>
    </source>
</evidence>
<dbReference type="AlphaFoldDB" id="A0A8T2KRV1"/>
<organism evidence="6 7">
    <name type="scientific">Astyanax mexicanus</name>
    <name type="common">Blind cave fish</name>
    <name type="synonym">Astyanax fasciatus mexicanus</name>
    <dbReference type="NCBI Taxonomy" id="7994"/>
    <lineage>
        <taxon>Eukaryota</taxon>
        <taxon>Metazoa</taxon>
        <taxon>Chordata</taxon>
        <taxon>Craniata</taxon>
        <taxon>Vertebrata</taxon>
        <taxon>Euteleostomi</taxon>
        <taxon>Actinopterygii</taxon>
        <taxon>Neopterygii</taxon>
        <taxon>Teleostei</taxon>
        <taxon>Ostariophysi</taxon>
        <taxon>Characiformes</taxon>
        <taxon>Characoidei</taxon>
        <taxon>Acestrorhamphidae</taxon>
        <taxon>Acestrorhamphinae</taxon>
        <taxon>Astyanax</taxon>
    </lineage>
</organism>
<comment type="similarity">
    <text evidence="3">Belongs to the smoothelin family.</text>
</comment>
<dbReference type="InterPro" id="IPR022189">
    <property type="entry name" value="SMTN"/>
</dbReference>
<feature type="non-terminal residue" evidence="6">
    <location>
        <position position="611"/>
    </location>
</feature>
<dbReference type="Gene3D" id="1.10.418.10">
    <property type="entry name" value="Calponin-like domain"/>
    <property type="match status" value="1"/>
</dbReference>
<dbReference type="InterPro" id="IPR001715">
    <property type="entry name" value="CH_dom"/>
</dbReference>
<dbReference type="EMBL" id="JAICCE010000022">
    <property type="protein sequence ID" value="KAG9261367.1"/>
    <property type="molecule type" value="Genomic_DNA"/>
</dbReference>
<sequence>SGQLKRRDVGGGIKSWELYILRVDLDLVPALEDTAAPIGSPVGECAESGLEEVIGDLLADSVVTEDPDDKVPDADDAVCGLELTLQCAVREIHCDLKAFGKHVDARLEEATAQVTPTIEAISALQEDNLRLRDQQEKLARQIEALWLALGLPEPESQQDPDSEPQKDASDPEIEPVSHPPTFSTRRSSSTPSLTMDTEPGFTIEPPVQTASEAPAVPNGSSVAQVKSEVRSSRALTSEQLEAIEDEELLDRMLDDSKDFEERKMIRAAMRELRKKKREARLGCSQEELDQREKEREVRLLELRQQREERSQKARGGPGAGEVVMKKIEKSADGSTISEITKTNRFAQSDDGSRVSRSTIMESTYTQKSDRGTMQTKSYSYSSSSSSSSKKVGSVFDREDDTSRSGGTMAALERRQAERKKELMRAQTLPKTSTSQARKAMIEKLEKDGGSSPAVQINKVQRSTSFGVPNANSIKQMLLDWCRAKTRDYENVDIQNFSSSWSDGMAFCALVHNFFPEAFDYAALSPSNRRQNFEVAFKTAETLADCPQLLDVDDMVQTNAERAFANCMPLLEVEDMMIMGKKPDSKCVFTYVQSLVNHLRRYEMTCRAHSDH</sequence>
<dbReference type="SUPFAM" id="SSF47576">
    <property type="entry name" value="Calponin-homology domain, CH-domain"/>
    <property type="match status" value="1"/>
</dbReference>
<dbReference type="Pfam" id="PF12510">
    <property type="entry name" value="Smoothelin"/>
    <property type="match status" value="1"/>
</dbReference>
<dbReference type="FunFam" id="1.10.418.10:FF:000009">
    <property type="entry name" value="smoothelin isoform X2"/>
    <property type="match status" value="1"/>
</dbReference>
<feature type="compositionally biased region" description="Polar residues" evidence="4">
    <location>
        <begin position="354"/>
        <end position="376"/>
    </location>
</feature>
<feature type="domain" description="Calponin-homology (CH)" evidence="5">
    <location>
        <begin position="471"/>
        <end position="574"/>
    </location>
</feature>
<dbReference type="Pfam" id="PF00307">
    <property type="entry name" value="CH"/>
    <property type="match status" value="1"/>
</dbReference>
<dbReference type="OrthoDB" id="10017054at2759"/>
<evidence type="ECO:0000313" key="7">
    <source>
        <dbReference type="Proteomes" id="UP000752171"/>
    </source>
</evidence>
<keyword evidence="2" id="KW-0175">Coiled coil</keyword>
<feature type="compositionally biased region" description="Low complexity" evidence="4">
    <location>
        <begin position="377"/>
        <end position="388"/>
    </location>
</feature>
<name>A0A8T2KRV1_ASTMX</name>
<feature type="compositionally biased region" description="Basic and acidic residues" evidence="4">
    <location>
        <begin position="411"/>
        <end position="423"/>
    </location>
</feature>
<accession>A0A8T2KRV1</accession>
<evidence type="ECO:0000256" key="3">
    <source>
        <dbReference type="ARBA" id="ARBA00061655"/>
    </source>
</evidence>
<feature type="region of interest" description="Disordered" evidence="4">
    <location>
        <begin position="153"/>
        <end position="205"/>
    </location>
</feature>
<dbReference type="Proteomes" id="UP000752171">
    <property type="component" value="Unassembled WGS sequence"/>
</dbReference>
<evidence type="ECO:0000256" key="4">
    <source>
        <dbReference type="SAM" id="MobiDB-lite"/>
    </source>
</evidence>
<gene>
    <name evidence="6" type="primary">SMTN</name>
    <name evidence="6" type="ORF">AMEX_G24894</name>
</gene>
<keyword evidence="1" id="KW-0597">Phosphoprotein</keyword>
<dbReference type="SMART" id="SM00033">
    <property type="entry name" value="CH"/>
    <property type="match status" value="1"/>
</dbReference>
<evidence type="ECO:0000259" key="5">
    <source>
        <dbReference type="PROSITE" id="PS50021"/>
    </source>
</evidence>